<keyword evidence="1" id="KW-1133">Transmembrane helix</keyword>
<comment type="caution">
    <text evidence="2">The sequence shown here is derived from an EMBL/GenBank/DDBJ whole genome shotgun (WGS) entry which is preliminary data.</text>
</comment>
<organism evidence="2 3">
    <name type="scientific">Amylocarpus encephaloides</name>
    <dbReference type="NCBI Taxonomy" id="45428"/>
    <lineage>
        <taxon>Eukaryota</taxon>
        <taxon>Fungi</taxon>
        <taxon>Dikarya</taxon>
        <taxon>Ascomycota</taxon>
        <taxon>Pezizomycotina</taxon>
        <taxon>Leotiomycetes</taxon>
        <taxon>Helotiales</taxon>
        <taxon>Helotiales incertae sedis</taxon>
        <taxon>Amylocarpus</taxon>
    </lineage>
</organism>
<reference evidence="2" key="1">
    <citation type="journal article" date="2021" name="IMA Fungus">
        <title>Genomic characterization of three marine fungi, including Emericellopsis atlantica sp. nov. with signatures of a generalist lifestyle and marine biomass degradation.</title>
        <authorList>
            <person name="Hagestad O.C."/>
            <person name="Hou L."/>
            <person name="Andersen J.H."/>
            <person name="Hansen E.H."/>
            <person name="Altermark B."/>
            <person name="Li C."/>
            <person name="Kuhnert E."/>
            <person name="Cox R.J."/>
            <person name="Crous P.W."/>
            <person name="Spatafora J.W."/>
            <person name="Lail K."/>
            <person name="Amirebrahimi M."/>
            <person name="Lipzen A."/>
            <person name="Pangilinan J."/>
            <person name="Andreopoulos W."/>
            <person name="Hayes R.D."/>
            <person name="Ng V."/>
            <person name="Grigoriev I.V."/>
            <person name="Jackson S.A."/>
            <person name="Sutton T.D.S."/>
            <person name="Dobson A.D.W."/>
            <person name="Rama T."/>
        </authorList>
    </citation>
    <scope>NUCLEOTIDE SEQUENCE</scope>
    <source>
        <strain evidence="2">TRa018bII</strain>
    </source>
</reference>
<evidence type="ECO:0000313" key="3">
    <source>
        <dbReference type="Proteomes" id="UP000824998"/>
    </source>
</evidence>
<feature type="transmembrane region" description="Helical" evidence="1">
    <location>
        <begin position="289"/>
        <end position="308"/>
    </location>
</feature>
<sequence>LAPLDIPHHESINAILSLYEMYKIPEDFVSERLHQVACSFGHQEERQGSNFSWFHFLCKNIPVEPVTKDGKTKLKIKGEEHHQLSQANFTWIRSAYFLKTESPVRLEGPMRTTLIVFGRDRSLEGKLADLLWDAELDDPHRLFAIVFEILYIRVDHLVWNPGNVYNQEETDILESANRPTDAAQHLDFVGMHLLSKHQTFLHEAIEAVMTTLDAATDHHEQYSGGLTNMSLVSRRVQADFRYRKTLFSSTKLRLGSLEKRTHNMINLAFNLITQADSRIMKADSSSMRIIAVMTLVFLPCTAVATVYSTPFFYLEESKNSLTMASCVWLVWVVTIPVTGVVLCIWWCYQKSLSKRVQDTQPSTRERSVPQSVLRLCLRILP</sequence>
<dbReference type="Gene3D" id="1.20.58.340">
    <property type="entry name" value="Magnesium transport protein CorA, transmembrane region"/>
    <property type="match status" value="1"/>
</dbReference>
<name>A0A9P7YAU1_9HELO</name>
<dbReference type="Proteomes" id="UP000824998">
    <property type="component" value="Unassembled WGS sequence"/>
</dbReference>
<feature type="non-terminal residue" evidence="2">
    <location>
        <position position="1"/>
    </location>
</feature>
<feature type="transmembrane region" description="Helical" evidence="1">
    <location>
        <begin position="328"/>
        <end position="348"/>
    </location>
</feature>
<accession>A0A9P7YAU1</accession>
<proteinExistence type="predicted"/>
<keyword evidence="1" id="KW-0812">Transmembrane</keyword>
<dbReference type="OrthoDB" id="1046782at2759"/>
<evidence type="ECO:0000313" key="2">
    <source>
        <dbReference type="EMBL" id="KAG9230289.1"/>
    </source>
</evidence>
<dbReference type="EMBL" id="MU251685">
    <property type="protein sequence ID" value="KAG9230289.1"/>
    <property type="molecule type" value="Genomic_DNA"/>
</dbReference>
<gene>
    <name evidence="2" type="ORF">BJ875DRAFT_385464</name>
</gene>
<keyword evidence="1" id="KW-0472">Membrane</keyword>
<protein>
    <recommendedName>
        <fullName evidence="4">Mg2+ transporter protein, CorA-like/Zinc transport protein ZntB</fullName>
    </recommendedName>
</protein>
<evidence type="ECO:0000256" key="1">
    <source>
        <dbReference type="SAM" id="Phobius"/>
    </source>
</evidence>
<evidence type="ECO:0008006" key="4">
    <source>
        <dbReference type="Google" id="ProtNLM"/>
    </source>
</evidence>
<dbReference type="AlphaFoldDB" id="A0A9P7YAU1"/>
<keyword evidence="3" id="KW-1185">Reference proteome</keyword>